<sequence length="180" mass="19605">MARPPEPGRRDATLAKATDYVLAHGLAGLSLRPMATALGTSTRMLLYDFGSKRALVSELLAEARRRLGASLTEYLAEHDLSAAELIRVIWAWLIDAEQGPYLRLFFQTYTDAMTNPGDYADGGRGMVDDWLAVLAGRFDPAAATLVVATLRGLVLDRMTATDPARVDEALARFAALLPRI</sequence>
<dbReference type="PANTHER" id="PTHR47506">
    <property type="entry name" value="TRANSCRIPTIONAL REGULATORY PROTEIN"/>
    <property type="match status" value="1"/>
</dbReference>
<keyword evidence="1" id="KW-0805">Transcription regulation</keyword>
<dbReference type="PROSITE" id="PS50977">
    <property type="entry name" value="HTH_TETR_2"/>
    <property type="match status" value="1"/>
</dbReference>
<evidence type="ECO:0000256" key="2">
    <source>
        <dbReference type="ARBA" id="ARBA00023125"/>
    </source>
</evidence>
<evidence type="ECO:0000313" key="6">
    <source>
        <dbReference type="EMBL" id="GAA1987805.1"/>
    </source>
</evidence>
<dbReference type="InterPro" id="IPR001647">
    <property type="entry name" value="HTH_TetR"/>
</dbReference>
<evidence type="ECO:0000256" key="1">
    <source>
        <dbReference type="ARBA" id="ARBA00023015"/>
    </source>
</evidence>
<dbReference type="Gene3D" id="1.10.357.10">
    <property type="entry name" value="Tetracycline Repressor, domain 2"/>
    <property type="match status" value="1"/>
</dbReference>
<proteinExistence type="predicted"/>
<organism evidence="6 7">
    <name type="scientific">Amycolatopsis minnesotensis</name>
    <dbReference type="NCBI Taxonomy" id="337894"/>
    <lineage>
        <taxon>Bacteria</taxon>
        <taxon>Bacillati</taxon>
        <taxon>Actinomycetota</taxon>
        <taxon>Actinomycetes</taxon>
        <taxon>Pseudonocardiales</taxon>
        <taxon>Pseudonocardiaceae</taxon>
        <taxon>Amycolatopsis</taxon>
    </lineage>
</organism>
<comment type="caution">
    <text evidence="6">The sequence shown here is derived from an EMBL/GenBank/DDBJ whole genome shotgun (WGS) entry which is preliminary data.</text>
</comment>
<gene>
    <name evidence="6" type="ORF">GCM10009754_77350</name>
</gene>
<protein>
    <submittedName>
        <fullName evidence="6">TetR/AcrR family transcriptional regulator</fullName>
    </submittedName>
</protein>
<dbReference type="Proteomes" id="UP001501116">
    <property type="component" value="Unassembled WGS sequence"/>
</dbReference>
<keyword evidence="7" id="KW-1185">Reference proteome</keyword>
<name>A0ABN2SK05_9PSEU</name>
<evidence type="ECO:0000256" key="4">
    <source>
        <dbReference type="PROSITE-ProRule" id="PRU00335"/>
    </source>
</evidence>
<dbReference type="PANTHER" id="PTHR47506:SF6">
    <property type="entry name" value="HTH-TYPE TRANSCRIPTIONAL REPRESSOR NEMR"/>
    <property type="match status" value="1"/>
</dbReference>
<reference evidence="6 7" key="1">
    <citation type="journal article" date="2019" name="Int. J. Syst. Evol. Microbiol.">
        <title>The Global Catalogue of Microorganisms (GCM) 10K type strain sequencing project: providing services to taxonomists for standard genome sequencing and annotation.</title>
        <authorList>
            <consortium name="The Broad Institute Genomics Platform"/>
            <consortium name="The Broad Institute Genome Sequencing Center for Infectious Disease"/>
            <person name="Wu L."/>
            <person name="Ma J."/>
        </authorList>
    </citation>
    <scope>NUCLEOTIDE SEQUENCE [LARGE SCALE GENOMIC DNA]</scope>
    <source>
        <strain evidence="6 7">JCM 14545</strain>
    </source>
</reference>
<accession>A0ABN2SK05</accession>
<dbReference type="InterPro" id="IPR009057">
    <property type="entry name" value="Homeodomain-like_sf"/>
</dbReference>
<feature type="DNA-binding region" description="H-T-H motif" evidence="4">
    <location>
        <begin position="30"/>
        <end position="49"/>
    </location>
</feature>
<feature type="domain" description="HTH tetR-type" evidence="5">
    <location>
        <begin position="7"/>
        <end position="67"/>
    </location>
</feature>
<keyword evidence="2 4" id="KW-0238">DNA-binding</keyword>
<keyword evidence="3" id="KW-0804">Transcription</keyword>
<dbReference type="SUPFAM" id="SSF46689">
    <property type="entry name" value="Homeodomain-like"/>
    <property type="match status" value="1"/>
</dbReference>
<dbReference type="EMBL" id="BAAANN010000047">
    <property type="protein sequence ID" value="GAA1987805.1"/>
    <property type="molecule type" value="Genomic_DNA"/>
</dbReference>
<evidence type="ECO:0000259" key="5">
    <source>
        <dbReference type="PROSITE" id="PS50977"/>
    </source>
</evidence>
<evidence type="ECO:0000313" key="7">
    <source>
        <dbReference type="Proteomes" id="UP001501116"/>
    </source>
</evidence>
<dbReference type="RefSeq" id="WP_344430314.1">
    <property type="nucleotide sequence ID" value="NZ_BAAANN010000047.1"/>
</dbReference>
<evidence type="ECO:0000256" key="3">
    <source>
        <dbReference type="ARBA" id="ARBA00023163"/>
    </source>
</evidence>